<dbReference type="SUPFAM" id="SSF55874">
    <property type="entry name" value="ATPase domain of HSP90 chaperone/DNA topoisomerase II/histidine kinase"/>
    <property type="match status" value="1"/>
</dbReference>
<dbReference type="Gene3D" id="3.30.565.10">
    <property type="entry name" value="Histidine kinase-like ATPase, C-terminal domain"/>
    <property type="match status" value="1"/>
</dbReference>
<dbReference type="PANTHER" id="PTHR42878:SF15">
    <property type="entry name" value="BACTERIOPHYTOCHROME"/>
    <property type="match status" value="1"/>
</dbReference>
<dbReference type="PRINTS" id="PR00344">
    <property type="entry name" value="BCTRLSENSOR"/>
</dbReference>
<dbReference type="InterPro" id="IPR005467">
    <property type="entry name" value="His_kinase_dom"/>
</dbReference>
<reference evidence="8 9" key="1">
    <citation type="submission" date="2021-03" db="EMBL/GenBank/DDBJ databases">
        <authorList>
            <person name="So Y."/>
        </authorList>
    </citation>
    <scope>NUCLEOTIDE SEQUENCE [LARGE SCALE GENOMIC DNA]</scope>
    <source>
        <strain evidence="8 9">SSH11</strain>
    </source>
</reference>
<dbReference type="InterPro" id="IPR007891">
    <property type="entry name" value="CHASE3"/>
</dbReference>
<accession>A0ABS4ALK1</accession>
<keyword evidence="6" id="KW-1133">Transmembrane helix</keyword>
<evidence type="ECO:0000256" key="1">
    <source>
        <dbReference type="ARBA" id="ARBA00000085"/>
    </source>
</evidence>
<dbReference type="Proteomes" id="UP000681594">
    <property type="component" value="Unassembled WGS sequence"/>
</dbReference>
<evidence type="ECO:0000256" key="4">
    <source>
        <dbReference type="ARBA" id="ARBA00022679"/>
    </source>
</evidence>
<feature type="transmembrane region" description="Helical" evidence="6">
    <location>
        <begin position="202"/>
        <end position="223"/>
    </location>
</feature>
<keyword evidence="6" id="KW-0812">Transmembrane</keyword>
<dbReference type="SMART" id="SM00388">
    <property type="entry name" value="HisKA"/>
    <property type="match status" value="1"/>
</dbReference>
<dbReference type="PANTHER" id="PTHR42878">
    <property type="entry name" value="TWO-COMPONENT HISTIDINE KINASE"/>
    <property type="match status" value="1"/>
</dbReference>
<dbReference type="EMBL" id="JAGIZB010000033">
    <property type="protein sequence ID" value="MBP0447383.1"/>
    <property type="molecule type" value="Genomic_DNA"/>
</dbReference>
<dbReference type="InterPro" id="IPR003594">
    <property type="entry name" value="HATPase_dom"/>
</dbReference>
<dbReference type="EC" id="2.7.13.3" evidence="2"/>
<keyword evidence="5" id="KW-0418">Kinase</keyword>
<name>A0ABS4ALK1_9PROT</name>
<proteinExistence type="predicted"/>
<evidence type="ECO:0000256" key="2">
    <source>
        <dbReference type="ARBA" id="ARBA00012438"/>
    </source>
</evidence>
<organism evidence="8 9">
    <name type="scientific">Pararoseomonas baculiformis</name>
    <dbReference type="NCBI Taxonomy" id="2820812"/>
    <lineage>
        <taxon>Bacteria</taxon>
        <taxon>Pseudomonadati</taxon>
        <taxon>Pseudomonadota</taxon>
        <taxon>Alphaproteobacteria</taxon>
        <taxon>Acetobacterales</taxon>
        <taxon>Acetobacteraceae</taxon>
        <taxon>Pararoseomonas</taxon>
    </lineage>
</organism>
<dbReference type="Pfam" id="PF00512">
    <property type="entry name" value="HisKA"/>
    <property type="match status" value="1"/>
</dbReference>
<dbReference type="RefSeq" id="WP_209381650.1">
    <property type="nucleotide sequence ID" value="NZ_JAGIZB010000033.1"/>
</dbReference>
<evidence type="ECO:0000259" key="7">
    <source>
        <dbReference type="PROSITE" id="PS50109"/>
    </source>
</evidence>
<comment type="catalytic activity">
    <reaction evidence="1">
        <text>ATP + protein L-histidine = ADP + protein N-phospho-L-histidine.</text>
        <dbReference type="EC" id="2.7.13.3"/>
    </reaction>
</comment>
<feature type="domain" description="Histidine kinase" evidence="7">
    <location>
        <begin position="262"/>
        <end position="477"/>
    </location>
</feature>
<dbReference type="InterPro" id="IPR003661">
    <property type="entry name" value="HisK_dim/P_dom"/>
</dbReference>
<dbReference type="Pfam" id="PF02518">
    <property type="entry name" value="HATPase_c"/>
    <property type="match status" value="1"/>
</dbReference>
<keyword evidence="6" id="KW-0472">Membrane</keyword>
<protein>
    <recommendedName>
        <fullName evidence="2">histidine kinase</fullName>
        <ecNumber evidence="2">2.7.13.3</ecNumber>
    </recommendedName>
</protein>
<keyword evidence="9" id="KW-1185">Reference proteome</keyword>
<dbReference type="InterPro" id="IPR036890">
    <property type="entry name" value="HATPase_C_sf"/>
</dbReference>
<dbReference type="CDD" id="cd00082">
    <property type="entry name" value="HisKA"/>
    <property type="match status" value="1"/>
</dbReference>
<comment type="caution">
    <text evidence="8">The sequence shown here is derived from an EMBL/GenBank/DDBJ whole genome shotgun (WGS) entry which is preliminary data.</text>
</comment>
<evidence type="ECO:0000313" key="9">
    <source>
        <dbReference type="Proteomes" id="UP000681594"/>
    </source>
</evidence>
<dbReference type="InterPro" id="IPR036097">
    <property type="entry name" value="HisK_dim/P_sf"/>
</dbReference>
<dbReference type="SUPFAM" id="SSF47384">
    <property type="entry name" value="Homodimeric domain of signal transducing histidine kinase"/>
    <property type="match status" value="1"/>
</dbReference>
<sequence>MGAAAVMAEERSSAAGAGPGWGRDVPGWAAVAAFVSTGLLLLGAFLLILNLARLTEARRLVNITVEVLEATRTVIVGVVNAETGQRGFLLTGEERYLGPFQEASGHIWEDLATLERRLQFPDQQQRLRRVRPLIEAKLAELSYTVALRRRSLDEALAVVRTDEGQHLVELIRSGLGEVEARAREILAERTLLQERHARRATILALVCAALALVSAGFGTILVLRRREERKLVEQNLRLERLVHERTTNLEEANAELEAYAATISHDLRTPVRAIGGYAAALEEDAGPCLGPEQHRYLGRIVDASERMDRLIEDILGYSRLAGQDLTTGRVPLESAVDAALAAHHAEIAVAGARLEVVRPLPAVRAHAGALELAVGNLISNAVKFTVPGQAADIKIWSEQRGGMVRLWVEDRGIGIGPEHRERIFRPFERLHGREAYPGTGVGLAIVRRVAERMSGRCGVTSELGTGSQFWIELPEGG</sequence>
<feature type="transmembrane region" description="Helical" evidence="6">
    <location>
        <begin position="28"/>
        <end position="49"/>
    </location>
</feature>
<evidence type="ECO:0000256" key="5">
    <source>
        <dbReference type="ARBA" id="ARBA00022777"/>
    </source>
</evidence>
<keyword evidence="4" id="KW-0808">Transferase</keyword>
<dbReference type="InterPro" id="IPR004358">
    <property type="entry name" value="Sig_transdc_His_kin-like_C"/>
</dbReference>
<dbReference type="PROSITE" id="PS50109">
    <property type="entry name" value="HIS_KIN"/>
    <property type="match status" value="1"/>
</dbReference>
<gene>
    <name evidence="8" type="ORF">J8J14_21685</name>
</gene>
<evidence type="ECO:0000256" key="6">
    <source>
        <dbReference type="SAM" id="Phobius"/>
    </source>
</evidence>
<dbReference type="CDD" id="cd19410">
    <property type="entry name" value="HK9-like_sensor"/>
    <property type="match status" value="1"/>
</dbReference>
<keyword evidence="3" id="KW-0597">Phosphoprotein</keyword>
<evidence type="ECO:0000313" key="8">
    <source>
        <dbReference type="EMBL" id="MBP0447383.1"/>
    </source>
</evidence>
<dbReference type="Pfam" id="PF05227">
    <property type="entry name" value="CHASE3"/>
    <property type="match status" value="1"/>
</dbReference>
<dbReference type="InterPro" id="IPR050351">
    <property type="entry name" value="BphY/WalK/GraS-like"/>
</dbReference>
<dbReference type="Gene3D" id="1.10.287.130">
    <property type="match status" value="1"/>
</dbReference>
<dbReference type="SMART" id="SM00387">
    <property type="entry name" value="HATPase_c"/>
    <property type="match status" value="1"/>
</dbReference>
<evidence type="ECO:0000256" key="3">
    <source>
        <dbReference type="ARBA" id="ARBA00022553"/>
    </source>
</evidence>